<dbReference type="Gene3D" id="3.30.160.60">
    <property type="entry name" value="Classic Zinc Finger"/>
    <property type="match status" value="2"/>
</dbReference>
<evidence type="ECO:0000256" key="3">
    <source>
        <dbReference type="ARBA" id="ARBA00022737"/>
    </source>
</evidence>
<dbReference type="AlphaFoldDB" id="A0A8C1QSU3"/>
<dbReference type="InterPro" id="IPR013087">
    <property type="entry name" value="Znf_C2H2_type"/>
</dbReference>
<evidence type="ECO:0000256" key="7">
    <source>
        <dbReference type="ARBA" id="ARBA00023163"/>
    </source>
</evidence>
<dbReference type="Proteomes" id="UP000694427">
    <property type="component" value="Unplaced"/>
</dbReference>
<dbReference type="Pfam" id="PF00096">
    <property type="entry name" value="zf-C2H2"/>
    <property type="match status" value="2"/>
</dbReference>
<keyword evidence="12" id="KW-1185">Reference proteome</keyword>
<keyword evidence="4 9" id="KW-0863">Zinc-finger</keyword>
<feature type="domain" description="C2H2-type" evidence="10">
    <location>
        <begin position="15"/>
        <end position="43"/>
    </location>
</feature>
<keyword evidence="8" id="KW-0539">Nucleus</keyword>
<keyword evidence="7" id="KW-0804">Transcription</keyword>
<dbReference type="PROSITE" id="PS50157">
    <property type="entry name" value="ZINC_FINGER_C2H2_2"/>
    <property type="match status" value="1"/>
</dbReference>
<keyword evidence="5" id="KW-0862">Zinc</keyword>
<accession>A0A8C1QSU3</accession>
<evidence type="ECO:0000256" key="8">
    <source>
        <dbReference type="ARBA" id="ARBA00023242"/>
    </source>
</evidence>
<evidence type="ECO:0000256" key="1">
    <source>
        <dbReference type="ARBA" id="ARBA00004123"/>
    </source>
</evidence>
<evidence type="ECO:0000313" key="12">
    <source>
        <dbReference type="Proteomes" id="UP000694427"/>
    </source>
</evidence>
<evidence type="ECO:0000256" key="6">
    <source>
        <dbReference type="ARBA" id="ARBA00023015"/>
    </source>
</evidence>
<dbReference type="SUPFAM" id="SSF57667">
    <property type="entry name" value="beta-beta-alpha zinc fingers"/>
    <property type="match status" value="1"/>
</dbReference>
<dbReference type="InterPro" id="IPR036236">
    <property type="entry name" value="Znf_C2H2_sf"/>
</dbReference>
<organism evidence="11 12">
    <name type="scientific">Cyprinus carpio</name>
    <name type="common">Common carp</name>
    <dbReference type="NCBI Taxonomy" id="7962"/>
    <lineage>
        <taxon>Eukaryota</taxon>
        <taxon>Metazoa</taxon>
        <taxon>Chordata</taxon>
        <taxon>Craniata</taxon>
        <taxon>Vertebrata</taxon>
        <taxon>Euteleostomi</taxon>
        <taxon>Actinopterygii</taxon>
        <taxon>Neopterygii</taxon>
        <taxon>Teleostei</taxon>
        <taxon>Ostariophysi</taxon>
        <taxon>Cypriniformes</taxon>
        <taxon>Cyprinidae</taxon>
        <taxon>Cyprininae</taxon>
        <taxon>Cyprinus</taxon>
    </lineage>
</organism>
<evidence type="ECO:0000256" key="2">
    <source>
        <dbReference type="ARBA" id="ARBA00022723"/>
    </source>
</evidence>
<dbReference type="SMART" id="SM00355">
    <property type="entry name" value="ZnF_C2H2"/>
    <property type="match status" value="2"/>
</dbReference>
<keyword evidence="2" id="KW-0479">Metal-binding</keyword>
<dbReference type="PROSITE" id="PS00028">
    <property type="entry name" value="ZINC_FINGER_C2H2_1"/>
    <property type="match status" value="1"/>
</dbReference>
<dbReference type="PANTHER" id="PTHR24394:SF44">
    <property type="entry name" value="ZINC FINGER PROTEIN 271-LIKE"/>
    <property type="match status" value="1"/>
</dbReference>
<keyword evidence="6" id="KW-0805">Transcription regulation</keyword>
<dbReference type="GO" id="GO:0000981">
    <property type="term" value="F:DNA-binding transcription factor activity, RNA polymerase II-specific"/>
    <property type="evidence" value="ECO:0007669"/>
    <property type="project" value="TreeGrafter"/>
</dbReference>
<evidence type="ECO:0000256" key="9">
    <source>
        <dbReference type="PROSITE-ProRule" id="PRU00042"/>
    </source>
</evidence>
<proteinExistence type="predicted"/>
<comment type="subcellular location">
    <subcellularLocation>
        <location evidence="1">Nucleus</location>
    </subcellularLocation>
</comment>
<evidence type="ECO:0000256" key="4">
    <source>
        <dbReference type="ARBA" id="ARBA00022771"/>
    </source>
</evidence>
<dbReference type="Ensembl" id="ENSCCRT00010068552.1">
    <property type="protein sequence ID" value="ENSCCRP00010062464.1"/>
    <property type="gene ID" value="ENSCCRG00010026630.1"/>
</dbReference>
<dbReference type="GO" id="GO:0008270">
    <property type="term" value="F:zinc ion binding"/>
    <property type="evidence" value="ECO:0007669"/>
    <property type="project" value="UniProtKB-KW"/>
</dbReference>
<evidence type="ECO:0000256" key="5">
    <source>
        <dbReference type="ARBA" id="ARBA00022833"/>
    </source>
</evidence>
<protein>
    <recommendedName>
        <fullName evidence="10">C2H2-type domain-containing protein</fullName>
    </recommendedName>
</protein>
<name>A0A8C1QSU3_CYPCA</name>
<sequence length="81" mass="9195">MLDHQTLHTGENKPFLCDVCGKGFTSSDYMKRHKRIIHAGRRDCVCSICNKAFIFPSSLNQHMLYFSGAYDVPQSCACFTD</sequence>
<keyword evidence="3" id="KW-0677">Repeat</keyword>
<dbReference type="FunFam" id="3.30.160.60:FF:001289">
    <property type="entry name" value="Zinc finger protein 574"/>
    <property type="match status" value="1"/>
</dbReference>
<dbReference type="PANTHER" id="PTHR24394">
    <property type="entry name" value="ZINC FINGER PROTEIN"/>
    <property type="match status" value="1"/>
</dbReference>
<evidence type="ECO:0000313" key="11">
    <source>
        <dbReference type="Ensembl" id="ENSCCRP00010062464.1"/>
    </source>
</evidence>
<reference evidence="11" key="2">
    <citation type="submission" date="2025-09" db="UniProtKB">
        <authorList>
            <consortium name="Ensembl"/>
        </authorList>
    </citation>
    <scope>IDENTIFICATION</scope>
</reference>
<reference evidence="11" key="1">
    <citation type="submission" date="2025-08" db="UniProtKB">
        <authorList>
            <consortium name="Ensembl"/>
        </authorList>
    </citation>
    <scope>IDENTIFICATION</scope>
</reference>
<dbReference type="GO" id="GO:0005634">
    <property type="term" value="C:nucleus"/>
    <property type="evidence" value="ECO:0007669"/>
    <property type="project" value="UniProtKB-SubCell"/>
</dbReference>
<evidence type="ECO:0000259" key="10">
    <source>
        <dbReference type="PROSITE" id="PS50157"/>
    </source>
</evidence>